<sequence>MARPEGNAAELDQPADQPRGSLFGSLSDQSKSFAFRTSKDSSASLLGQPKSYPSAEPTGPSASMFSHPKNTLFGPGATAALFGQTKSPAEGTPSIDIQPAGIPAKELRISVEGPGGHAHHATSEPPASQDSSLRTQVCVVVGWGSSATVEVGLPPHSPRS</sequence>
<feature type="region of interest" description="Disordered" evidence="1">
    <location>
        <begin position="1"/>
        <end position="133"/>
    </location>
</feature>
<evidence type="ECO:0000313" key="2">
    <source>
        <dbReference type="EMBL" id="KAK4096888.1"/>
    </source>
</evidence>
<keyword evidence="3" id="KW-1185">Reference proteome</keyword>
<gene>
    <name evidence="2" type="ORF">N658DRAFT_501062</name>
</gene>
<name>A0AAN6PSE7_9PEZI</name>
<dbReference type="AlphaFoldDB" id="A0AAN6PSE7"/>
<dbReference type="EMBL" id="MU863692">
    <property type="protein sequence ID" value="KAK4096888.1"/>
    <property type="molecule type" value="Genomic_DNA"/>
</dbReference>
<dbReference type="Proteomes" id="UP001305647">
    <property type="component" value="Unassembled WGS sequence"/>
</dbReference>
<evidence type="ECO:0000256" key="1">
    <source>
        <dbReference type="SAM" id="MobiDB-lite"/>
    </source>
</evidence>
<accession>A0AAN6PSE7</accession>
<comment type="caution">
    <text evidence="2">The sequence shown here is derived from an EMBL/GenBank/DDBJ whole genome shotgun (WGS) entry which is preliminary data.</text>
</comment>
<protein>
    <submittedName>
        <fullName evidence="2">Uncharacterized protein</fullName>
    </submittedName>
</protein>
<reference evidence="2" key="2">
    <citation type="submission" date="2023-05" db="EMBL/GenBank/DDBJ databases">
        <authorList>
            <consortium name="Lawrence Berkeley National Laboratory"/>
            <person name="Steindorff A."/>
            <person name="Hensen N."/>
            <person name="Bonometti L."/>
            <person name="Westerberg I."/>
            <person name="Brannstrom I.O."/>
            <person name="Guillou S."/>
            <person name="Cros-Aarteil S."/>
            <person name="Calhoun S."/>
            <person name="Haridas S."/>
            <person name="Kuo A."/>
            <person name="Mondo S."/>
            <person name="Pangilinan J."/>
            <person name="Riley R."/>
            <person name="Labutti K."/>
            <person name="Andreopoulos B."/>
            <person name="Lipzen A."/>
            <person name="Chen C."/>
            <person name="Yanf M."/>
            <person name="Daum C."/>
            <person name="Ng V."/>
            <person name="Clum A."/>
            <person name="Ohm R."/>
            <person name="Martin F."/>
            <person name="Silar P."/>
            <person name="Natvig D."/>
            <person name="Lalanne C."/>
            <person name="Gautier V."/>
            <person name="Ament-Velasquez S.L."/>
            <person name="Kruys A."/>
            <person name="Hutchinson M.I."/>
            <person name="Powell A.J."/>
            <person name="Barry K."/>
            <person name="Miller A.N."/>
            <person name="Grigoriev I.V."/>
            <person name="Debuchy R."/>
            <person name="Gladieux P."/>
            <person name="Thoren M.H."/>
            <person name="Johannesson H."/>
        </authorList>
    </citation>
    <scope>NUCLEOTIDE SEQUENCE</scope>
    <source>
        <strain evidence="2">CBS 757.83</strain>
    </source>
</reference>
<proteinExistence type="predicted"/>
<organism evidence="2 3">
    <name type="scientific">Parathielavia hyrcaniae</name>
    <dbReference type="NCBI Taxonomy" id="113614"/>
    <lineage>
        <taxon>Eukaryota</taxon>
        <taxon>Fungi</taxon>
        <taxon>Dikarya</taxon>
        <taxon>Ascomycota</taxon>
        <taxon>Pezizomycotina</taxon>
        <taxon>Sordariomycetes</taxon>
        <taxon>Sordariomycetidae</taxon>
        <taxon>Sordariales</taxon>
        <taxon>Chaetomiaceae</taxon>
        <taxon>Parathielavia</taxon>
    </lineage>
</organism>
<reference evidence="2" key="1">
    <citation type="journal article" date="2023" name="Mol. Phylogenet. Evol.">
        <title>Genome-scale phylogeny and comparative genomics of the fungal order Sordariales.</title>
        <authorList>
            <person name="Hensen N."/>
            <person name="Bonometti L."/>
            <person name="Westerberg I."/>
            <person name="Brannstrom I.O."/>
            <person name="Guillou S."/>
            <person name="Cros-Aarteil S."/>
            <person name="Calhoun S."/>
            <person name="Haridas S."/>
            <person name="Kuo A."/>
            <person name="Mondo S."/>
            <person name="Pangilinan J."/>
            <person name="Riley R."/>
            <person name="LaButti K."/>
            <person name="Andreopoulos B."/>
            <person name="Lipzen A."/>
            <person name="Chen C."/>
            <person name="Yan M."/>
            <person name="Daum C."/>
            <person name="Ng V."/>
            <person name="Clum A."/>
            <person name="Steindorff A."/>
            <person name="Ohm R.A."/>
            <person name="Martin F."/>
            <person name="Silar P."/>
            <person name="Natvig D.O."/>
            <person name="Lalanne C."/>
            <person name="Gautier V."/>
            <person name="Ament-Velasquez S.L."/>
            <person name="Kruys A."/>
            <person name="Hutchinson M.I."/>
            <person name="Powell A.J."/>
            <person name="Barry K."/>
            <person name="Miller A.N."/>
            <person name="Grigoriev I.V."/>
            <person name="Debuchy R."/>
            <person name="Gladieux P."/>
            <person name="Hiltunen Thoren M."/>
            <person name="Johannesson H."/>
        </authorList>
    </citation>
    <scope>NUCLEOTIDE SEQUENCE</scope>
    <source>
        <strain evidence="2">CBS 757.83</strain>
    </source>
</reference>
<evidence type="ECO:0000313" key="3">
    <source>
        <dbReference type="Proteomes" id="UP001305647"/>
    </source>
</evidence>